<dbReference type="Proteomes" id="UP000824073">
    <property type="component" value="Unassembled WGS sequence"/>
</dbReference>
<sequence length="47" mass="4942">MPEPVINAIVTLVLAAVVALAIRSIWKKHKKGGHCTGDCSQCGGCHK</sequence>
<gene>
    <name evidence="2" type="ORF">IAB67_02200</name>
</gene>
<name>A0A9D1LKM5_9CLOT</name>
<organism evidence="2 3">
    <name type="scientific">Candidatus Ventrousia excrementavium</name>
    <dbReference type="NCBI Taxonomy" id="2840961"/>
    <lineage>
        <taxon>Bacteria</taxon>
        <taxon>Bacillati</taxon>
        <taxon>Bacillota</taxon>
        <taxon>Clostridia</taxon>
        <taxon>Eubacteriales</taxon>
        <taxon>Clostridiaceae</taxon>
        <taxon>Clostridiaceae incertae sedis</taxon>
        <taxon>Candidatus Ventrousia</taxon>
    </lineage>
</organism>
<reference evidence="2" key="2">
    <citation type="journal article" date="2021" name="PeerJ">
        <title>Extensive microbial diversity within the chicken gut microbiome revealed by metagenomics and culture.</title>
        <authorList>
            <person name="Gilroy R."/>
            <person name="Ravi A."/>
            <person name="Getino M."/>
            <person name="Pursley I."/>
            <person name="Horton D.L."/>
            <person name="Alikhan N.F."/>
            <person name="Baker D."/>
            <person name="Gharbi K."/>
            <person name="Hall N."/>
            <person name="Watson M."/>
            <person name="Adriaenssens E.M."/>
            <person name="Foster-Nyarko E."/>
            <person name="Jarju S."/>
            <person name="Secka A."/>
            <person name="Antonio M."/>
            <person name="Oren A."/>
            <person name="Chaudhuri R.R."/>
            <person name="La Ragione R."/>
            <person name="Hildebrand F."/>
            <person name="Pallen M.J."/>
        </authorList>
    </citation>
    <scope>NUCLEOTIDE SEQUENCE</scope>
    <source>
        <strain evidence="2">CHK191-8634</strain>
    </source>
</reference>
<reference evidence="2" key="1">
    <citation type="submission" date="2020-10" db="EMBL/GenBank/DDBJ databases">
        <authorList>
            <person name="Gilroy R."/>
        </authorList>
    </citation>
    <scope>NUCLEOTIDE SEQUENCE</scope>
    <source>
        <strain evidence="2">CHK191-8634</strain>
    </source>
</reference>
<evidence type="ECO:0000256" key="1">
    <source>
        <dbReference type="SAM" id="Phobius"/>
    </source>
</evidence>
<keyword evidence="1" id="KW-1133">Transmembrane helix</keyword>
<dbReference type="EMBL" id="DVMR01000025">
    <property type="protein sequence ID" value="HIU43090.1"/>
    <property type="molecule type" value="Genomic_DNA"/>
</dbReference>
<feature type="transmembrane region" description="Helical" evidence="1">
    <location>
        <begin position="6"/>
        <end position="26"/>
    </location>
</feature>
<evidence type="ECO:0000313" key="3">
    <source>
        <dbReference type="Proteomes" id="UP000824073"/>
    </source>
</evidence>
<dbReference type="AlphaFoldDB" id="A0A9D1LKM5"/>
<dbReference type="Pfam" id="PF12669">
    <property type="entry name" value="FeoB_associated"/>
    <property type="match status" value="1"/>
</dbReference>
<comment type="caution">
    <text evidence="2">The sequence shown here is derived from an EMBL/GenBank/DDBJ whole genome shotgun (WGS) entry which is preliminary data.</text>
</comment>
<accession>A0A9D1LKM5</accession>
<evidence type="ECO:0000313" key="2">
    <source>
        <dbReference type="EMBL" id="HIU43090.1"/>
    </source>
</evidence>
<proteinExistence type="predicted"/>
<keyword evidence="1" id="KW-0472">Membrane</keyword>
<protein>
    <submittedName>
        <fullName evidence="2">FeoB-associated Cys-rich membrane protein</fullName>
    </submittedName>
</protein>
<keyword evidence="1" id="KW-0812">Transmembrane</keyword>